<dbReference type="AlphaFoldDB" id="A0A1G8M5F7"/>
<dbReference type="RefSeq" id="WP_245709853.1">
    <property type="nucleotide sequence ID" value="NZ_FNEM01000002.1"/>
</dbReference>
<gene>
    <name evidence="5" type="ORF">SAMN04488540_102273</name>
</gene>
<dbReference type="SUPFAM" id="SSF111369">
    <property type="entry name" value="HlyD-like secretion proteins"/>
    <property type="match status" value="1"/>
</dbReference>
<protein>
    <submittedName>
        <fullName evidence="5">Membrane fusion protein, multidrug efflux system</fullName>
    </submittedName>
</protein>
<evidence type="ECO:0000313" key="6">
    <source>
        <dbReference type="Proteomes" id="UP000199527"/>
    </source>
</evidence>
<organism evidence="5 6">
    <name type="scientific">Ferrimonas sediminum</name>
    <dbReference type="NCBI Taxonomy" id="718193"/>
    <lineage>
        <taxon>Bacteria</taxon>
        <taxon>Pseudomonadati</taxon>
        <taxon>Pseudomonadota</taxon>
        <taxon>Gammaproteobacteria</taxon>
        <taxon>Alteromonadales</taxon>
        <taxon>Ferrimonadaceae</taxon>
        <taxon>Ferrimonas</taxon>
    </lineage>
</organism>
<feature type="domain" description="CzcB-like barrel-sandwich hybrid" evidence="4">
    <location>
        <begin position="82"/>
        <end position="210"/>
    </location>
</feature>
<dbReference type="EMBL" id="FNEM01000002">
    <property type="protein sequence ID" value="SDI63178.1"/>
    <property type="molecule type" value="Genomic_DNA"/>
</dbReference>
<dbReference type="Gene3D" id="2.40.30.170">
    <property type="match status" value="1"/>
</dbReference>
<dbReference type="InterPro" id="IPR006143">
    <property type="entry name" value="RND_pump_MFP"/>
</dbReference>
<dbReference type="Proteomes" id="UP000199527">
    <property type="component" value="Unassembled WGS sequence"/>
</dbReference>
<dbReference type="NCBIfam" id="TIGR01730">
    <property type="entry name" value="RND_mfp"/>
    <property type="match status" value="1"/>
</dbReference>
<feature type="domain" description="CusB-like beta-barrel" evidence="3">
    <location>
        <begin position="216"/>
        <end position="285"/>
    </location>
</feature>
<dbReference type="GO" id="GO:0015562">
    <property type="term" value="F:efflux transmembrane transporter activity"/>
    <property type="evidence" value="ECO:0007669"/>
    <property type="project" value="TreeGrafter"/>
</dbReference>
<evidence type="ECO:0000256" key="2">
    <source>
        <dbReference type="SAM" id="Coils"/>
    </source>
</evidence>
<dbReference type="Pfam" id="PF25954">
    <property type="entry name" value="Beta-barrel_RND_2"/>
    <property type="match status" value="1"/>
</dbReference>
<accession>A0A1G8M5F7</accession>
<dbReference type="PANTHER" id="PTHR30469:SF29">
    <property type="entry name" value="BLR2860 PROTEIN"/>
    <property type="match status" value="1"/>
</dbReference>
<keyword evidence="6" id="KW-1185">Reference proteome</keyword>
<dbReference type="InterPro" id="IPR058647">
    <property type="entry name" value="BSH_CzcB-like"/>
</dbReference>
<evidence type="ECO:0000256" key="1">
    <source>
        <dbReference type="ARBA" id="ARBA00009477"/>
    </source>
</evidence>
<evidence type="ECO:0000259" key="4">
    <source>
        <dbReference type="Pfam" id="PF25973"/>
    </source>
</evidence>
<dbReference type="Gene3D" id="2.40.50.100">
    <property type="match status" value="1"/>
</dbReference>
<comment type="similarity">
    <text evidence="1">Belongs to the membrane fusion protein (MFP) (TC 8.A.1) family.</text>
</comment>
<reference evidence="6" key="1">
    <citation type="submission" date="2016-10" db="EMBL/GenBank/DDBJ databases">
        <authorList>
            <person name="Varghese N."/>
            <person name="Submissions S."/>
        </authorList>
    </citation>
    <scope>NUCLEOTIDE SEQUENCE [LARGE SCALE GENOMIC DNA]</scope>
    <source>
        <strain evidence="6">DSM 23317</strain>
    </source>
</reference>
<proteinExistence type="inferred from homology"/>
<dbReference type="InterPro" id="IPR058792">
    <property type="entry name" value="Beta-barrel_RND_2"/>
</dbReference>
<keyword evidence="2" id="KW-0175">Coiled coil</keyword>
<evidence type="ECO:0000313" key="5">
    <source>
        <dbReference type="EMBL" id="SDI63178.1"/>
    </source>
</evidence>
<evidence type="ECO:0000259" key="3">
    <source>
        <dbReference type="Pfam" id="PF25954"/>
    </source>
</evidence>
<sequence length="368" mass="39470">MNKITPPARRWYRHPYFIASTISVFLILWVASGQFGNAAAEAPATAEEAKSGVPVTRVTVKRITSSEVTREVQLYGRTEPDRMTRIAAEIGGRVMKVHAKRGAQVGEGQLLIELDARDLPEQLQSAEAVLAQRELDYQAASKLATQGLQGKSQLAQNLSALELARAELKRLQLALDHTQIRAPFTGVFHQRMVEQGDYVGVGDPVGELADLDPLIVKANVTESDIAQLSLGQAASARFVDGRTAQGTVRYIATVSHGGTNTFDIEVAFDNADGSLWAGKSAELSLPLESHYAIKVSPALLALDEAGNLGVKSVENGQVKFIPIEVVMADAEGVWTGGVGKQVEIITQGQGFVRDGDPVEVVYDQGDGA</sequence>
<dbReference type="Pfam" id="PF25973">
    <property type="entry name" value="BSH_CzcB"/>
    <property type="match status" value="1"/>
</dbReference>
<dbReference type="PANTHER" id="PTHR30469">
    <property type="entry name" value="MULTIDRUG RESISTANCE PROTEIN MDTA"/>
    <property type="match status" value="1"/>
</dbReference>
<name>A0A1G8M5F7_9GAMM</name>
<dbReference type="GO" id="GO:1990281">
    <property type="term" value="C:efflux pump complex"/>
    <property type="evidence" value="ECO:0007669"/>
    <property type="project" value="TreeGrafter"/>
</dbReference>
<feature type="coiled-coil region" evidence="2">
    <location>
        <begin position="151"/>
        <end position="181"/>
    </location>
</feature>
<dbReference type="Gene3D" id="1.10.287.470">
    <property type="entry name" value="Helix hairpin bin"/>
    <property type="match status" value="1"/>
</dbReference>